<dbReference type="GO" id="GO:0000976">
    <property type="term" value="F:transcription cis-regulatory region binding"/>
    <property type="evidence" value="ECO:0007669"/>
    <property type="project" value="TreeGrafter"/>
</dbReference>
<reference evidence="6 7" key="1">
    <citation type="submission" date="2019-06" db="EMBL/GenBank/DDBJ databases">
        <title>Sequencing the genomes of 1000 actinobacteria strains.</title>
        <authorList>
            <person name="Klenk H.-P."/>
        </authorList>
    </citation>
    <scope>NUCLEOTIDE SEQUENCE [LARGE SCALE GENOMIC DNA]</scope>
    <source>
        <strain evidence="6 7">DSM 8803</strain>
    </source>
</reference>
<dbReference type="Pfam" id="PF00440">
    <property type="entry name" value="TetR_N"/>
    <property type="match status" value="1"/>
</dbReference>
<evidence type="ECO:0000256" key="1">
    <source>
        <dbReference type="ARBA" id="ARBA00023015"/>
    </source>
</evidence>
<evidence type="ECO:0000256" key="4">
    <source>
        <dbReference type="PROSITE-ProRule" id="PRU00335"/>
    </source>
</evidence>
<dbReference type="Proteomes" id="UP000319094">
    <property type="component" value="Unassembled WGS sequence"/>
</dbReference>
<dbReference type="PANTHER" id="PTHR30055:SF234">
    <property type="entry name" value="HTH-TYPE TRANSCRIPTIONAL REGULATOR BETI"/>
    <property type="match status" value="1"/>
</dbReference>
<dbReference type="InterPro" id="IPR001647">
    <property type="entry name" value="HTH_TetR"/>
</dbReference>
<organism evidence="6 7">
    <name type="scientific">Leucobacter komagatae</name>
    <dbReference type="NCBI Taxonomy" id="55969"/>
    <lineage>
        <taxon>Bacteria</taxon>
        <taxon>Bacillati</taxon>
        <taxon>Actinomycetota</taxon>
        <taxon>Actinomycetes</taxon>
        <taxon>Micrococcales</taxon>
        <taxon>Microbacteriaceae</taxon>
        <taxon>Leucobacter</taxon>
    </lineage>
</organism>
<evidence type="ECO:0000313" key="6">
    <source>
        <dbReference type="EMBL" id="TQL43403.1"/>
    </source>
</evidence>
<evidence type="ECO:0000313" key="7">
    <source>
        <dbReference type="Proteomes" id="UP000319094"/>
    </source>
</evidence>
<evidence type="ECO:0000259" key="5">
    <source>
        <dbReference type="PROSITE" id="PS50977"/>
    </source>
</evidence>
<keyword evidence="2 4" id="KW-0238">DNA-binding</keyword>
<dbReference type="RefSeq" id="WP_141886725.1">
    <property type="nucleotide sequence ID" value="NZ_BAAAUY010000010.1"/>
</dbReference>
<sequence>MSIQETPLDGRRKDATKNRELLLRAARAAIAENAAASLDTIAQAAGLTRRAVYGHFPDRDALVREVIADGAREFDAIAEGDALSSDARLALAQLATGLWRAQLTVRASVNIASVEQYRRESAEAFAALRKRLSTVTLEGIDSGTLRADLAADVLALLIEEAAKAALRDDRVVAGADATTVIKVVLSIAGLSWREQESLLGSHPEVVTGAS</sequence>
<proteinExistence type="predicted"/>
<keyword evidence="1" id="KW-0805">Transcription regulation</keyword>
<feature type="DNA-binding region" description="H-T-H motif" evidence="4">
    <location>
        <begin position="37"/>
        <end position="56"/>
    </location>
</feature>
<dbReference type="InterPro" id="IPR009057">
    <property type="entry name" value="Homeodomain-like_sf"/>
</dbReference>
<dbReference type="InterPro" id="IPR050109">
    <property type="entry name" value="HTH-type_TetR-like_transc_reg"/>
</dbReference>
<dbReference type="PANTHER" id="PTHR30055">
    <property type="entry name" value="HTH-TYPE TRANSCRIPTIONAL REGULATOR RUTR"/>
    <property type="match status" value="1"/>
</dbReference>
<dbReference type="EMBL" id="VFON01000001">
    <property type="protein sequence ID" value="TQL43403.1"/>
    <property type="molecule type" value="Genomic_DNA"/>
</dbReference>
<gene>
    <name evidence="6" type="ORF">FB468_1424</name>
</gene>
<name>A0A542Y5S2_9MICO</name>
<dbReference type="AlphaFoldDB" id="A0A542Y5S2"/>
<evidence type="ECO:0000256" key="3">
    <source>
        <dbReference type="ARBA" id="ARBA00023163"/>
    </source>
</evidence>
<keyword evidence="3" id="KW-0804">Transcription</keyword>
<protein>
    <submittedName>
        <fullName evidence="6">TetR family transcriptional regulator</fullName>
    </submittedName>
</protein>
<dbReference type="PROSITE" id="PS50977">
    <property type="entry name" value="HTH_TETR_2"/>
    <property type="match status" value="1"/>
</dbReference>
<accession>A0A542Y5S2</accession>
<dbReference type="OrthoDB" id="3869819at2"/>
<dbReference type="Gene3D" id="1.10.357.10">
    <property type="entry name" value="Tetracycline Repressor, domain 2"/>
    <property type="match status" value="1"/>
</dbReference>
<dbReference type="GO" id="GO:0003700">
    <property type="term" value="F:DNA-binding transcription factor activity"/>
    <property type="evidence" value="ECO:0007669"/>
    <property type="project" value="TreeGrafter"/>
</dbReference>
<keyword evidence="7" id="KW-1185">Reference proteome</keyword>
<dbReference type="SUPFAM" id="SSF46689">
    <property type="entry name" value="Homeodomain-like"/>
    <property type="match status" value="1"/>
</dbReference>
<feature type="domain" description="HTH tetR-type" evidence="5">
    <location>
        <begin position="16"/>
        <end position="74"/>
    </location>
</feature>
<evidence type="ECO:0000256" key="2">
    <source>
        <dbReference type="ARBA" id="ARBA00023125"/>
    </source>
</evidence>
<comment type="caution">
    <text evidence="6">The sequence shown here is derived from an EMBL/GenBank/DDBJ whole genome shotgun (WGS) entry which is preliminary data.</text>
</comment>